<feature type="region of interest" description="Disordered" evidence="1">
    <location>
        <begin position="291"/>
        <end position="312"/>
    </location>
</feature>
<dbReference type="InterPro" id="IPR029044">
    <property type="entry name" value="Nucleotide-diphossugar_trans"/>
</dbReference>
<dbReference type="EMBL" id="CP036265">
    <property type="protein sequence ID" value="QDT15720.1"/>
    <property type="molecule type" value="Genomic_DNA"/>
</dbReference>
<protein>
    <submittedName>
        <fullName evidence="3">Chondroitin synthase</fullName>
    </submittedName>
</protein>
<proteinExistence type="predicted"/>
<dbReference type="PANTHER" id="PTHR43685">
    <property type="entry name" value="GLYCOSYLTRANSFERASE"/>
    <property type="match status" value="1"/>
</dbReference>
<evidence type="ECO:0000313" key="3">
    <source>
        <dbReference type="EMBL" id="QDT15720.1"/>
    </source>
</evidence>
<dbReference type="PANTHER" id="PTHR43685:SF11">
    <property type="entry name" value="GLYCOSYLTRANSFERASE TAGX-RELATED"/>
    <property type="match status" value="1"/>
</dbReference>
<evidence type="ECO:0000259" key="2">
    <source>
        <dbReference type="Pfam" id="PF00535"/>
    </source>
</evidence>
<evidence type="ECO:0000256" key="1">
    <source>
        <dbReference type="SAM" id="MobiDB-lite"/>
    </source>
</evidence>
<dbReference type="SUPFAM" id="SSF53448">
    <property type="entry name" value="Nucleotide-diphospho-sugar transferases"/>
    <property type="match status" value="1"/>
</dbReference>
<dbReference type="Pfam" id="PF00535">
    <property type="entry name" value="Glycos_transf_2"/>
    <property type="match status" value="1"/>
</dbReference>
<dbReference type="InterPro" id="IPR050834">
    <property type="entry name" value="Glycosyltransf_2"/>
</dbReference>
<sequence>MTAPSPPPAAARPRFGIVTPSYNQGAYLRETIESVLSQQGLGTEFDLDYAVIDGGSTDDSAAIIREYEDRLTFWCSEKDRGQSHAINKGFEHVTKDPAAIAAWLNSDDVYLPGALSKVAAYWREHAPDALVGRCQKTDPSGNVYNATVLEEYTFDKLVDWGRHSFMQPGCFLSRRVWDAVGGVNENLWYVMDVELWLKVARDYRFDTLDEPLAAAKSHDQAKTTNLQGRGETWTEHQLMLLKQGAREHVARTMRDQRMAFERLNAEVRGAYALPGVGLLVRAAHKLVRNRMDRDPTYAPPKARSAEPPQTGG</sequence>
<dbReference type="AlphaFoldDB" id="A0A517P8M2"/>
<keyword evidence="4" id="KW-1185">Reference proteome</keyword>
<dbReference type="Gene3D" id="3.90.550.10">
    <property type="entry name" value="Spore Coat Polysaccharide Biosynthesis Protein SpsA, Chain A"/>
    <property type="match status" value="1"/>
</dbReference>
<dbReference type="CDD" id="cd06433">
    <property type="entry name" value="GT_2_WfgS_like"/>
    <property type="match status" value="1"/>
</dbReference>
<dbReference type="RefSeq" id="WP_145358628.1">
    <property type="nucleotide sequence ID" value="NZ_CP036265.1"/>
</dbReference>
<accession>A0A517P8M2</accession>
<dbReference type="KEGG" id="acaf:CA12_18110"/>
<dbReference type="Proteomes" id="UP000318741">
    <property type="component" value="Chromosome"/>
</dbReference>
<dbReference type="InterPro" id="IPR001173">
    <property type="entry name" value="Glyco_trans_2-like"/>
</dbReference>
<evidence type="ECO:0000313" key="4">
    <source>
        <dbReference type="Proteomes" id="UP000318741"/>
    </source>
</evidence>
<reference evidence="3 4" key="1">
    <citation type="submission" date="2019-02" db="EMBL/GenBank/DDBJ databases">
        <title>Deep-cultivation of Planctomycetes and their phenomic and genomic characterization uncovers novel biology.</title>
        <authorList>
            <person name="Wiegand S."/>
            <person name="Jogler M."/>
            <person name="Boedeker C."/>
            <person name="Pinto D."/>
            <person name="Vollmers J."/>
            <person name="Rivas-Marin E."/>
            <person name="Kohn T."/>
            <person name="Peeters S.H."/>
            <person name="Heuer A."/>
            <person name="Rast P."/>
            <person name="Oberbeckmann S."/>
            <person name="Bunk B."/>
            <person name="Jeske O."/>
            <person name="Meyerdierks A."/>
            <person name="Storesund J.E."/>
            <person name="Kallscheuer N."/>
            <person name="Luecker S."/>
            <person name="Lage O.M."/>
            <person name="Pohl T."/>
            <person name="Merkel B.J."/>
            <person name="Hornburger P."/>
            <person name="Mueller R.-W."/>
            <person name="Bruemmer F."/>
            <person name="Labrenz M."/>
            <person name="Spormann A.M."/>
            <person name="Op den Camp H."/>
            <person name="Overmann J."/>
            <person name="Amann R."/>
            <person name="Jetten M.S.M."/>
            <person name="Mascher T."/>
            <person name="Medema M.H."/>
            <person name="Devos D.P."/>
            <person name="Kaster A.-K."/>
            <person name="Ovreas L."/>
            <person name="Rohde M."/>
            <person name="Galperin M.Y."/>
            <person name="Jogler C."/>
        </authorList>
    </citation>
    <scope>NUCLEOTIDE SEQUENCE [LARGE SCALE GENOMIC DNA]</scope>
    <source>
        <strain evidence="3 4">CA12</strain>
    </source>
</reference>
<organism evidence="3 4">
    <name type="scientific">Alienimonas californiensis</name>
    <dbReference type="NCBI Taxonomy" id="2527989"/>
    <lineage>
        <taxon>Bacteria</taxon>
        <taxon>Pseudomonadati</taxon>
        <taxon>Planctomycetota</taxon>
        <taxon>Planctomycetia</taxon>
        <taxon>Planctomycetales</taxon>
        <taxon>Planctomycetaceae</taxon>
        <taxon>Alienimonas</taxon>
    </lineage>
</organism>
<feature type="domain" description="Glycosyltransferase 2-like" evidence="2">
    <location>
        <begin position="17"/>
        <end position="175"/>
    </location>
</feature>
<gene>
    <name evidence="3" type="primary">kfoC_3</name>
    <name evidence="3" type="ORF">CA12_18110</name>
</gene>
<name>A0A517P8M2_9PLAN</name>
<dbReference type="OrthoDB" id="9784574at2"/>